<keyword evidence="6 8" id="KW-1133">Transmembrane helix</keyword>
<name>A0A3E0ELQ9_9FLAO</name>
<dbReference type="GO" id="GO:0005886">
    <property type="term" value="C:plasma membrane"/>
    <property type="evidence" value="ECO:0007669"/>
    <property type="project" value="UniProtKB-SubCell"/>
</dbReference>
<feature type="transmembrane region" description="Helical" evidence="8">
    <location>
        <begin position="126"/>
        <end position="155"/>
    </location>
</feature>
<evidence type="ECO:0000256" key="6">
    <source>
        <dbReference type="ARBA" id="ARBA00022989"/>
    </source>
</evidence>
<dbReference type="GO" id="GO:0015920">
    <property type="term" value="P:lipopolysaccharide transport"/>
    <property type="evidence" value="ECO:0007669"/>
    <property type="project" value="TreeGrafter"/>
</dbReference>
<dbReference type="AlphaFoldDB" id="A0A3E0ELQ9"/>
<dbReference type="EMBL" id="QUNI01000007">
    <property type="protein sequence ID" value="REG98259.1"/>
    <property type="molecule type" value="Genomic_DNA"/>
</dbReference>
<keyword evidence="3" id="KW-0813">Transport</keyword>
<comment type="subcellular location">
    <subcellularLocation>
        <location evidence="1">Cell inner membrane</location>
        <topology evidence="1">Multi-pass membrane protein</topology>
    </subcellularLocation>
</comment>
<keyword evidence="4" id="KW-1003">Cell membrane</keyword>
<evidence type="ECO:0000256" key="8">
    <source>
        <dbReference type="SAM" id="Phobius"/>
    </source>
</evidence>
<dbReference type="GO" id="GO:0140359">
    <property type="term" value="F:ABC-type transporter activity"/>
    <property type="evidence" value="ECO:0007669"/>
    <property type="project" value="InterPro"/>
</dbReference>
<evidence type="ECO:0000256" key="2">
    <source>
        <dbReference type="ARBA" id="ARBA00007783"/>
    </source>
</evidence>
<accession>A0A3E0ELQ9</accession>
<evidence type="ECO:0000313" key="10">
    <source>
        <dbReference type="EMBL" id="REG98259.1"/>
    </source>
</evidence>
<evidence type="ECO:0000259" key="9">
    <source>
        <dbReference type="Pfam" id="PF01061"/>
    </source>
</evidence>
<dbReference type="PANTHER" id="PTHR30413:SF8">
    <property type="entry name" value="TRANSPORT PERMEASE PROTEIN"/>
    <property type="match status" value="1"/>
</dbReference>
<keyword evidence="11" id="KW-1185">Reference proteome</keyword>
<protein>
    <submittedName>
        <fullName evidence="10">Lipopolysaccharide transport system permease protein</fullName>
    </submittedName>
</protein>
<evidence type="ECO:0000256" key="4">
    <source>
        <dbReference type="ARBA" id="ARBA00022475"/>
    </source>
</evidence>
<feature type="transmembrane region" description="Helical" evidence="8">
    <location>
        <begin position="195"/>
        <end position="213"/>
    </location>
</feature>
<dbReference type="Pfam" id="PF01061">
    <property type="entry name" value="ABC2_membrane"/>
    <property type="match status" value="1"/>
</dbReference>
<sequence>MNLEKHIYTSSNSYSFWDVVKASLKGFRDSFYLAKQLAKRDIQAQYRQSFLGVFWAIFPVLINSLVWIFLQSSGTIEVTATSIPYPAFVLIGTTLWGIIGECINLTTQSVNANRSIITKINFDKEALITLGLVKFFFNFLIKIGLIVVFLIFFKIVPSIEILFFIPLLFLSIVFFVAIGILLMPISLLYTDISRLIPIGLQFLMYATPVVYAMPPDGIMRKVMLLNPLSYIISDLRNILTGYGIENPIFWFFGLLVTIVLNIIALVVYRISMPILTERMS</sequence>
<keyword evidence="7 8" id="KW-0472">Membrane</keyword>
<feature type="domain" description="ABC-2 type transporter transmembrane" evidence="9">
    <location>
        <begin position="35"/>
        <end position="238"/>
    </location>
</feature>
<evidence type="ECO:0000256" key="3">
    <source>
        <dbReference type="ARBA" id="ARBA00022448"/>
    </source>
</evidence>
<feature type="transmembrane region" description="Helical" evidence="8">
    <location>
        <begin position="82"/>
        <end position="105"/>
    </location>
</feature>
<feature type="transmembrane region" description="Helical" evidence="8">
    <location>
        <begin position="161"/>
        <end position="183"/>
    </location>
</feature>
<reference evidence="10 11" key="1">
    <citation type="submission" date="2018-08" db="EMBL/GenBank/DDBJ databases">
        <title>Genomic Encyclopedia of Archaeal and Bacterial Type Strains, Phase II (KMG-II): from individual species to whole genera.</title>
        <authorList>
            <person name="Goeker M."/>
        </authorList>
    </citation>
    <scope>NUCLEOTIDE SEQUENCE [LARGE SCALE GENOMIC DNA]</scope>
    <source>
        <strain evidence="10 11">DSM 100880</strain>
    </source>
</reference>
<evidence type="ECO:0000256" key="1">
    <source>
        <dbReference type="ARBA" id="ARBA00004429"/>
    </source>
</evidence>
<dbReference type="OrthoDB" id="9786910at2"/>
<feature type="transmembrane region" description="Helical" evidence="8">
    <location>
        <begin position="248"/>
        <end position="270"/>
    </location>
</feature>
<dbReference type="PANTHER" id="PTHR30413">
    <property type="entry name" value="INNER MEMBRANE TRANSPORT PERMEASE"/>
    <property type="match status" value="1"/>
</dbReference>
<evidence type="ECO:0000313" key="11">
    <source>
        <dbReference type="Proteomes" id="UP000257136"/>
    </source>
</evidence>
<keyword evidence="5 8" id="KW-0812">Transmembrane</keyword>
<dbReference type="Proteomes" id="UP000257136">
    <property type="component" value="Unassembled WGS sequence"/>
</dbReference>
<dbReference type="RefSeq" id="WP_115813719.1">
    <property type="nucleotide sequence ID" value="NZ_QUNI01000007.1"/>
</dbReference>
<proteinExistence type="inferred from homology"/>
<dbReference type="InterPro" id="IPR013525">
    <property type="entry name" value="ABC2_TM"/>
</dbReference>
<comment type="similarity">
    <text evidence="2">Belongs to the ABC-2 integral membrane protein family.</text>
</comment>
<gene>
    <name evidence="10" type="ORF">C8P67_107186</name>
</gene>
<organism evidence="10 11">
    <name type="scientific">Flavobacterium aquicola</name>
    <dbReference type="NCBI Taxonomy" id="1682742"/>
    <lineage>
        <taxon>Bacteria</taxon>
        <taxon>Pseudomonadati</taxon>
        <taxon>Bacteroidota</taxon>
        <taxon>Flavobacteriia</taxon>
        <taxon>Flavobacteriales</taxon>
        <taxon>Flavobacteriaceae</taxon>
        <taxon>Flavobacterium</taxon>
    </lineage>
</organism>
<feature type="transmembrane region" description="Helical" evidence="8">
    <location>
        <begin position="49"/>
        <end position="70"/>
    </location>
</feature>
<evidence type="ECO:0000256" key="7">
    <source>
        <dbReference type="ARBA" id="ARBA00023136"/>
    </source>
</evidence>
<evidence type="ECO:0000256" key="5">
    <source>
        <dbReference type="ARBA" id="ARBA00022692"/>
    </source>
</evidence>
<comment type="caution">
    <text evidence="10">The sequence shown here is derived from an EMBL/GenBank/DDBJ whole genome shotgun (WGS) entry which is preliminary data.</text>
</comment>